<dbReference type="RefSeq" id="WP_142097957.1">
    <property type="nucleotide sequence ID" value="NZ_VFPH01000001.1"/>
</dbReference>
<dbReference type="SUPFAM" id="SSF51735">
    <property type="entry name" value="NAD(P)-binding Rossmann-fold domains"/>
    <property type="match status" value="1"/>
</dbReference>
<evidence type="ECO:0000313" key="3">
    <source>
        <dbReference type="EMBL" id="TQM43845.1"/>
    </source>
</evidence>
<reference evidence="3 4" key="1">
    <citation type="submission" date="2019-06" db="EMBL/GenBank/DDBJ databases">
        <title>Sequencing the genomes of 1000 actinobacteria strains.</title>
        <authorList>
            <person name="Klenk H.-P."/>
        </authorList>
    </citation>
    <scope>NUCLEOTIDE SEQUENCE [LARGE SCALE GENOMIC DNA]</scope>
    <source>
        <strain evidence="3 4">DSM 45511</strain>
    </source>
</reference>
<keyword evidence="2" id="KW-0560">Oxidoreductase</keyword>
<dbReference type="AlphaFoldDB" id="A0A543GCN5"/>
<organism evidence="3 4">
    <name type="scientific">Pseudonocardia cypriaca</name>
    <dbReference type="NCBI Taxonomy" id="882449"/>
    <lineage>
        <taxon>Bacteria</taxon>
        <taxon>Bacillati</taxon>
        <taxon>Actinomycetota</taxon>
        <taxon>Actinomycetes</taxon>
        <taxon>Pseudonocardiales</taxon>
        <taxon>Pseudonocardiaceae</taxon>
        <taxon>Pseudonocardia</taxon>
    </lineage>
</organism>
<evidence type="ECO:0000256" key="1">
    <source>
        <dbReference type="ARBA" id="ARBA00006484"/>
    </source>
</evidence>
<dbReference type="InterPro" id="IPR002347">
    <property type="entry name" value="SDR_fam"/>
</dbReference>
<comment type="caution">
    <text evidence="3">The sequence shown here is derived from an EMBL/GenBank/DDBJ whole genome shotgun (WGS) entry which is preliminary data.</text>
</comment>
<proteinExistence type="inferred from homology"/>
<dbReference type="OrthoDB" id="3566316at2"/>
<accession>A0A543GCN5</accession>
<protein>
    <submittedName>
        <fullName evidence="3">NAD(P)-dependent dehydrogenase (Short-subunit alcohol dehydrogenase family)</fullName>
    </submittedName>
</protein>
<keyword evidence="4" id="KW-1185">Reference proteome</keyword>
<dbReference type="InterPro" id="IPR036291">
    <property type="entry name" value="NAD(P)-bd_dom_sf"/>
</dbReference>
<dbReference type="PANTHER" id="PTHR43477:SF1">
    <property type="entry name" value="DIHYDROANTICAPSIN 7-DEHYDROGENASE"/>
    <property type="match status" value="1"/>
</dbReference>
<dbReference type="InterPro" id="IPR051122">
    <property type="entry name" value="SDR_DHRS6-like"/>
</dbReference>
<gene>
    <name evidence="3" type="ORF">FB388_1197</name>
</gene>
<dbReference type="EMBL" id="VFPH01000001">
    <property type="protein sequence ID" value="TQM43845.1"/>
    <property type="molecule type" value="Genomic_DNA"/>
</dbReference>
<evidence type="ECO:0000313" key="4">
    <source>
        <dbReference type="Proteomes" id="UP000319818"/>
    </source>
</evidence>
<name>A0A543GCN5_9PSEU</name>
<dbReference type="PANTHER" id="PTHR43477">
    <property type="entry name" value="DIHYDROANTICAPSIN 7-DEHYDROGENASE"/>
    <property type="match status" value="1"/>
</dbReference>
<sequence>MGRLDGKTVFITGTAGGQGRAAALLFAKEGGHVIGCDVKQGDAEETVELVRAAGGTMDSFCPVDLSNSAAARRWIEDGIAKAGRIDILYNNASAVRFAPMSAMTDDVWSFTLENELDLIYYVTRAAWPYFEEQRHGVILTTASVSGHLGNAGIGAAAHAAAKGGILALTKQLAAEGAPFGIRSNCISPATVITPGLIAALTPEQRAHMEQVHPLGRAGRPEDIAHCALYLVSDEASWVTGADFVLDGGLSSVI</sequence>
<dbReference type="GO" id="GO:0016491">
    <property type="term" value="F:oxidoreductase activity"/>
    <property type="evidence" value="ECO:0007669"/>
    <property type="project" value="UniProtKB-KW"/>
</dbReference>
<dbReference type="FunFam" id="3.40.50.720:FF:000084">
    <property type="entry name" value="Short-chain dehydrogenase reductase"/>
    <property type="match status" value="1"/>
</dbReference>
<dbReference type="Gene3D" id="3.40.50.720">
    <property type="entry name" value="NAD(P)-binding Rossmann-like Domain"/>
    <property type="match status" value="1"/>
</dbReference>
<dbReference type="PRINTS" id="PR00081">
    <property type="entry name" value="GDHRDH"/>
</dbReference>
<dbReference type="Pfam" id="PF13561">
    <property type="entry name" value="adh_short_C2"/>
    <property type="match status" value="1"/>
</dbReference>
<dbReference type="PRINTS" id="PR00080">
    <property type="entry name" value="SDRFAMILY"/>
</dbReference>
<comment type="similarity">
    <text evidence="1">Belongs to the short-chain dehydrogenases/reductases (SDR) family.</text>
</comment>
<dbReference type="Proteomes" id="UP000319818">
    <property type="component" value="Unassembled WGS sequence"/>
</dbReference>
<evidence type="ECO:0000256" key="2">
    <source>
        <dbReference type="ARBA" id="ARBA00023002"/>
    </source>
</evidence>